<protein>
    <submittedName>
        <fullName evidence="1">Uncharacterized protein</fullName>
    </submittedName>
</protein>
<name>A0A7W9SHJ0_9FIRM</name>
<dbReference type="EMBL" id="JACHHH010000007">
    <property type="protein sequence ID" value="MBB6041551.1"/>
    <property type="molecule type" value="Genomic_DNA"/>
</dbReference>
<sequence length="47" mass="5088">MVGVTLLHDSALINIVSLEECISEFTEIKKAIVSSNAVWSVIGARSR</sequence>
<organism evidence="1 2">
    <name type="scientific">Oribacterium sinus</name>
    <dbReference type="NCBI Taxonomy" id="237576"/>
    <lineage>
        <taxon>Bacteria</taxon>
        <taxon>Bacillati</taxon>
        <taxon>Bacillota</taxon>
        <taxon>Clostridia</taxon>
        <taxon>Lachnospirales</taxon>
        <taxon>Lachnospiraceae</taxon>
        <taxon>Oribacterium</taxon>
    </lineage>
</organism>
<reference evidence="1 2" key="1">
    <citation type="submission" date="2020-08" db="EMBL/GenBank/DDBJ databases">
        <title>Genomic Encyclopedia of Type Strains, Phase IV (KMG-IV): sequencing the most valuable type-strain genomes for metagenomic binning, comparative biology and taxonomic classification.</title>
        <authorList>
            <person name="Goeker M."/>
        </authorList>
    </citation>
    <scope>NUCLEOTIDE SEQUENCE [LARGE SCALE GENOMIC DNA]</scope>
    <source>
        <strain evidence="1 2">DSM 17245</strain>
    </source>
</reference>
<dbReference type="Proteomes" id="UP000522163">
    <property type="component" value="Unassembled WGS sequence"/>
</dbReference>
<dbReference type="AlphaFoldDB" id="A0A7W9SHJ0"/>
<evidence type="ECO:0000313" key="1">
    <source>
        <dbReference type="EMBL" id="MBB6041551.1"/>
    </source>
</evidence>
<gene>
    <name evidence="1" type="ORF">HNQ46_001534</name>
</gene>
<proteinExistence type="predicted"/>
<comment type="caution">
    <text evidence="1">The sequence shown here is derived from an EMBL/GenBank/DDBJ whole genome shotgun (WGS) entry which is preliminary data.</text>
</comment>
<accession>A0A7W9SHJ0</accession>
<evidence type="ECO:0000313" key="2">
    <source>
        <dbReference type="Proteomes" id="UP000522163"/>
    </source>
</evidence>